<evidence type="ECO:0000313" key="4">
    <source>
        <dbReference type="EMBL" id="XCA34515.1"/>
    </source>
</evidence>
<gene>
    <name evidence="4" type="ORF">ABS861_03825</name>
</gene>
<feature type="transmembrane region" description="Helical" evidence="2">
    <location>
        <begin position="589"/>
        <end position="607"/>
    </location>
</feature>
<dbReference type="Pfam" id="PF10145">
    <property type="entry name" value="PhageMin_Tail"/>
    <property type="match status" value="1"/>
</dbReference>
<dbReference type="PANTHER" id="PTHR37813">
    <property type="entry name" value="FELS-2 PROPHAGE PROTEIN"/>
    <property type="match status" value="1"/>
</dbReference>
<dbReference type="EMBL" id="CP158587">
    <property type="protein sequence ID" value="XCA34515.1"/>
    <property type="molecule type" value="Genomic_DNA"/>
</dbReference>
<sequence length="762" mass="82428">MSMLSIKIGATLDGSFNNAMTGSAAKLSKLGDSIKQLDSSMKSVSKFKQLNHDALEAMKNWKEAEKKAKESAAAIAKEKKEKKEPSKALRNEFEKLKASASKAKEAYIKKRDALHTLNEEIRKSGKDIRSLVRDQAKLGSSIEVLKGKYSKLGSVIQKQQNALARKAHYRSQVMETIGLGLSLAAPIKVAIDFESAMADVKKVVNFTQNTNEAEEFAQKLKKLSREIPLSAAELAKIAASGGQLGIDKGKLLEFTTTVAKMATAFDMSAEQAGDSIAKLANIYGIAVEKMEGVGDVINYLSDNTAAKANDMIEALARVGGNAKQFGLDINQTSSLVNAFISLGKQPEKAATAVNALLSKLQTAEGQGKEFKAALESIGITAEEMSQKVAENGQNALLCFFETLEKVDRQERSQILLNLFGQEYQDDIALIVGSLEEYKKAIDFVADKEKYNKSMQKEFNNRASTTANNLQLLKNTIAELGMNLGSVMLPPLNWISKILRSISTGIAWFAEKCPILTTGVMSIISALIIGKIAVVGFGYAFALAGGGILTFKAILQGTLLPVLTSLSARVIPAVIMGLKALTLAVATNPIGAAVAGLSVGAALVIANWQKVKDFFSSIWKSIAKPIENWIGVGKLFNDNPIKALENSVEAKIGSTTKIISENNVFSKENPLLNNNAFSGISNSRTNIESASVITEKGSVADNSEKVLKDCEKCEQKIFNQTFTFNISIKAEPNQDVRSLADAVIKRIREKSRDVLFDSIEPIY</sequence>
<dbReference type="PANTHER" id="PTHR37813:SF1">
    <property type="entry name" value="FELS-2 PROPHAGE PROTEIN"/>
    <property type="match status" value="1"/>
</dbReference>
<evidence type="ECO:0000256" key="1">
    <source>
        <dbReference type="ARBA" id="ARBA00022612"/>
    </source>
</evidence>
<dbReference type="InterPro" id="IPR010090">
    <property type="entry name" value="Phage_tape_meas"/>
</dbReference>
<evidence type="ECO:0000259" key="3">
    <source>
        <dbReference type="Pfam" id="PF10145"/>
    </source>
</evidence>
<reference evidence="4" key="1">
    <citation type="submission" date="2024-06" db="EMBL/GenBank/DDBJ databases">
        <title>Genome assembly of the Oeneis chryxus ivallda.</title>
        <authorList>
            <person name="MacDonald Z."/>
            <person name="Shaffer H.B."/>
            <person name="Gillespie T."/>
            <person name="Marimuthu M.P.A."/>
            <person name="Nguyen O."/>
            <person name="Fairbairn C.W."/>
            <person name="Seligmann W.E."/>
            <person name="Escalona M."/>
            <person name="Miller C."/>
            <person name="Toffelmier E."/>
        </authorList>
    </citation>
    <scope>NUCLEOTIDE SEQUENCE</scope>
    <source>
        <strain evidence="4">CCGP_102_HBS-TG_Oc004</strain>
    </source>
</reference>
<feature type="transmembrane region" description="Helical" evidence="2">
    <location>
        <begin position="522"/>
        <end position="550"/>
    </location>
</feature>
<keyword evidence="2" id="KW-1133">Transmembrane helix</keyword>
<keyword evidence="2" id="KW-0472">Membrane</keyword>
<proteinExistence type="predicted"/>
<keyword evidence="1" id="KW-1188">Viral release from host cell</keyword>
<feature type="domain" description="Phage tail tape measure protein" evidence="3">
    <location>
        <begin position="218"/>
        <end position="420"/>
    </location>
</feature>
<dbReference type="NCBIfam" id="TIGR01760">
    <property type="entry name" value="tape_meas_TP901"/>
    <property type="match status" value="1"/>
</dbReference>
<keyword evidence="2" id="KW-0812">Transmembrane</keyword>
<feature type="transmembrane region" description="Helical" evidence="2">
    <location>
        <begin position="557"/>
        <end position="577"/>
    </location>
</feature>
<dbReference type="AlphaFoldDB" id="A0AAU7YMW0"/>
<evidence type="ECO:0000256" key="2">
    <source>
        <dbReference type="SAM" id="Phobius"/>
    </source>
</evidence>
<organism evidence="4">
    <name type="scientific">Wolbachia endosymbiont of Oeneis ivallda</name>
    <dbReference type="NCBI Taxonomy" id="3171168"/>
    <lineage>
        <taxon>Bacteria</taxon>
        <taxon>Pseudomonadati</taxon>
        <taxon>Pseudomonadota</taxon>
        <taxon>Alphaproteobacteria</taxon>
        <taxon>Rickettsiales</taxon>
        <taxon>Anaplasmataceae</taxon>
        <taxon>Wolbachieae</taxon>
        <taxon>Wolbachia</taxon>
    </lineage>
</organism>
<name>A0AAU7YMW0_9RICK</name>
<protein>
    <submittedName>
        <fullName evidence="4">Phage tail tape measure protein</fullName>
    </submittedName>
</protein>
<accession>A0AAU7YMW0</accession>